<comment type="caution">
    <text evidence="2">The sequence shown here is derived from an EMBL/GenBank/DDBJ whole genome shotgun (WGS) entry which is preliminary data.</text>
</comment>
<dbReference type="Proteomes" id="UP000249467">
    <property type="component" value="Unassembled WGS sequence"/>
</dbReference>
<dbReference type="GO" id="GO:0004143">
    <property type="term" value="F:ATP-dependent diacylglycerol kinase activity"/>
    <property type="evidence" value="ECO:0007669"/>
    <property type="project" value="InterPro"/>
</dbReference>
<dbReference type="AlphaFoldDB" id="A0A2W4VYT0"/>
<dbReference type="GO" id="GO:0016779">
    <property type="term" value="F:nucleotidyltransferase activity"/>
    <property type="evidence" value="ECO:0007669"/>
    <property type="project" value="UniProtKB-KW"/>
</dbReference>
<keyword evidence="2" id="KW-0808">Transferase</keyword>
<sequence>MNITSEIPLTTSLIIQISAVAIWLGLVFLASEILHRLKKDPELVRKVVHIGTGNVLLIAWWLHIPTWLCTIAGVTFSAIALASHHTNILPMLNDVGRKTYGVFYYALSITILVVFLWQSHPQYAVIGVMVMSWGDGLAALIGKRFGKHTFMHLGNKRSLEGSFAMFATSFIVILSILGLSHGIHPNDIGIAAPVAAIAAILEAFSPGGTDNISVPLSSAFLSYALQLIL</sequence>
<feature type="transmembrane region" description="Helical" evidence="1">
    <location>
        <begin position="163"/>
        <end position="183"/>
    </location>
</feature>
<keyword evidence="1" id="KW-0472">Membrane</keyword>
<keyword evidence="2" id="KW-0548">Nucleotidyltransferase</keyword>
<reference evidence="2 3" key="2">
    <citation type="submission" date="2018-06" db="EMBL/GenBank/DDBJ databases">
        <title>Metagenomic assembly of (sub)arctic Cyanobacteria and their associated microbiome from non-axenic cultures.</title>
        <authorList>
            <person name="Baurain D."/>
        </authorList>
    </citation>
    <scope>NUCLEOTIDE SEQUENCE [LARGE SCALE GENOMIC DNA]</scope>
    <source>
        <strain evidence="2">ULC066bin1</strain>
    </source>
</reference>
<proteinExistence type="predicted"/>
<evidence type="ECO:0000256" key="1">
    <source>
        <dbReference type="SAM" id="Phobius"/>
    </source>
</evidence>
<dbReference type="EMBL" id="QBML01000041">
    <property type="protein sequence ID" value="PZO36427.1"/>
    <property type="molecule type" value="Genomic_DNA"/>
</dbReference>
<keyword evidence="1" id="KW-1133">Transmembrane helix</keyword>
<feature type="transmembrane region" description="Helical" evidence="1">
    <location>
        <begin position="12"/>
        <end position="31"/>
    </location>
</feature>
<evidence type="ECO:0000313" key="2">
    <source>
        <dbReference type="EMBL" id="PZO36427.1"/>
    </source>
</evidence>
<gene>
    <name evidence="2" type="ORF">DCF19_21770</name>
</gene>
<reference evidence="2 3" key="1">
    <citation type="submission" date="2018-04" db="EMBL/GenBank/DDBJ databases">
        <authorList>
            <person name="Go L.Y."/>
            <person name="Mitchell J.A."/>
        </authorList>
    </citation>
    <scope>NUCLEOTIDE SEQUENCE [LARGE SCALE GENOMIC DNA]</scope>
    <source>
        <strain evidence="2">ULC066bin1</strain>
    </source>
</reference>
<name>A0A2W4VYT0_9CYAN</name>
<feature type="transmembrane region" description="Helical" evidence="1">
    <location>
        <begin position="101"/>
        <end position="117"/>
    </location>
</feature>
<dbReference type="PANTHER" id="PTHR31303:SF1">
    <property type="entry name" value="CTP-DEPENDENT DIACYLGLYCEROL KINASE 1"/>
    <property type="match status" value="1"/>
</dbReference>
<accession>A0A2W4VYT0</accession>
<organism evidence="2 3">
    <name type="scientific">Pseudanabaena frigida</name>
    <dbReference type="NCBI Taxonomy" id="945775"/>
    <lineage>
        <taxon>Bacteria</taxon>
        <taxon>Bacillati</taxon>
        <taxon>Cyanobacteriota</taxon>
        <taxon>Cyanophyceae</taxon>
        <taxon>Pseudanabaenales</taxon>
        <taxon>Pseudanabaenaceae</taxon>
        <taxon>Pseudanabaena</taxon>
    </lineage>
</organism>
<dbReference type="PANTHER" id="PTHR31303">
    <property type="entry name" value="CTP-DEPENDENT DIACYLGLYCEROL KINASE 1"/>
    <property type="match status" value="1"/>
</dbReference>
<evidence type="ECO:0000313" key="3">
    <source>
        <dbReference type="Proteomes" id="UP000249467"/>
    </source>
</evidence>
<protein>
    <submittedName>
        <fullName evidence="2">Phosphatidate cytidylyltransferase</fullName>
    </submittedName>
</protein>
<keyword evidence="1" id="KW-0812">Transmembrane</keyword>
<feature type="transmembrane region" description="Helical" evidence="1">
    <location>
        <begin position="123"/>
        <end position="142"/>
    </location>
</feature>
<dbReference type="InterPro" id="IPR037997">
    <property type="entry name" value="Dgk1-like"/>
</dbReference>